<reference evidence="1 2" key="1">
    <citation type="submission" date="2024-07" db="EMBL/GenBank/DDBJ databases">
        <authorList>
            <person name="Hebao G."/>
        </authorList>
    </citation>
    <scope>NUCLEOTIDE SEQUENCE [LARGE SCALE GENOMIC DNA]</scope>
    <source>
        <strain evidence="1 2">ACCC 02193</strain>
    </source>
</reference>
<keyword evidence="2" id="KW-1185">Reference proteome</keyword>
<gene>
    <name evidence="1" type="ORF">AB6T85_08165</name>
</gene>
<name>A0ABV4E655_9GAMM</name>
<sequence length="355" mass="40824">MSNYISYSFPLASPFTKEEMQQRYWKCLYTSSSEKMLHYWVALPQSLKPAEINPVDFPEVGLVNIGRYITSDDTPYLEVWAAYERCEWEMNASDWLFKKLSIMGEKILHQRIINNPNGSGKFADVLTVKVHASGDEVISRYTIQKDYNPAEGGGNYFLLKASCASRDYAALADDIFFVVVNWDLLNRSNLALAELLTTVNLGAGSSFKVPLSWKAKVISENRMLIEHTIENVNYGAINLYFYPDTVVHSAEEIFDKCAERFHQQDNGITLVANELEPIQNDFNSSLNIDLFTCTGEITSRDDHMRAFYQAYVFNKNNVWAYIELVGRHRNVKDYHFEENKRCLEIIFSTMQISAH</sequence>
<evidence type="ECO:0000313" key="2">
    <source>
        <dbReference type="Proteomes" id="UP001565243"/>
    </source>
</evidence>
<organism evidence="1 2">
    <name type="scientific">Erwinia aeris</name>
    <dbReference type="NCBI Taxonomy" id="3239803"/>
    <lineage>
        <taxon>Bacteria</taxon>
        <taxon>Pseudomonadati</taxon>
        <taxon>Pseudomonadota</taxon>
        <taxon>Gammaproteobacteria</taxon>
        <taxon>Enterobacterales</taxon>
        <taxon>Erwiniaceae</taxon>
        <taxon>Erwinia</taxon>
    </lineage>
</organism>
<dbReference type="RefSeq" id="WP_369895236.1">
    <property type="nucleotide sequence ID" value="NZ_JBGFFX010000003.1"/>
</dbReference>
<protein>
    <submittedName>
        <fullName evidence="1">Uncharacterized protein</fullName>
    </submittedName>
</protein>
<dbReference type="EMBL" id="JBGFFX010000003">
    <property type="protein sequence ID" value="MEY8770396.1"/>
    <property type="molecule type" value="Genomic_DNA"/>
</dbReference>
<comment type="caution">
    <text evidence="1">The sequence shown here is derived from an EMBL/GenBank/DDBJ whole genome shotgun (WGS) entry which is preliminary data.</text>
</comment>
<evidence type="ECO:0000313" key="1">
    <source>
        <dbReference type="EMBL" id="MEY8770396.1"/>
    </source>
</evidence>
<accession>A0ABV4E655</accession>
<dbReference type="Proteomes" id="UP001565243">
    <property type="component" value="Unassembled WGS sequence"/>
</dbReference>
<proteinExistence type="predicted"/>